<name>A0ABW5MSM9_9FLAO</name>
<proteinExistence type="predicted"/>
<evidence type="ECO:0000313" key="1">
    <source>
        <dbReference type="EMBL" id="MFD2586225.1"/>
    </source>
</evidence>
<sequence>MISKIGKVLFLLFFLNFSLFSQEGLDDYIIEYRTLTRGMFKRIVVKEKIFIYHSSRNSKTADSLEIKDELRARLAKLLEDLPLKGIPYLKAPSDKRLADGAAHAKLKISLKKQAYESSGFDHGNPPEEIRDLVEFILNISGSVQKKQ</sequence>
<gene>
    <name evidence="1" type="ORF">ACFSQJ_04750</name>
</gene>
<dbReference type="Proteomes" id="UP001597526">
    <property type="component" value="Unassembled WGS sequence"/>
</dbReference>
<organism evidence="1 2">
    <name type="scientific">Croceitalea marina</name>
    <dbReference type="NCBI Taxonomy" id="1775166"/>
    <lineage>
        <taxon>Bacteria</taxon>
        <taxon>Pseudomonadati</taxon>
        <taxon>Bacteroidota</taxon>
        <taxon>Flavobacteriia</taxon>
        <taxon>Flavobacteriales</taxon>
        <taxon>Flavobacteriaceae</taxon>
        <taxon>Croceitalea</taxon>
    </lineage>
</organism>
<protein>
    <submittedName>
        <fullName evidence="1">Uncharacterized protein</fullName>
    </submittedName>
</protein>
<evidence type="ECO:0000313" key="2">
    <source>
        <dbReference type="Proteomes" id="UP001597526"/>
    </source>
</evidence>
<dbReference type="EMBL" id="JBHULB010000007">
    <property type="protein sequence ID" value="MFD2586225.1"/>
    <property type="molecule type" value="Genomic_DNA"/>
</dbReference>
<accession>A0ABW5MSM9</accession>
<keyword evidence="2" id="KW-1185">Reference proteome</keyword>
<dbReference type="RefSeq" id="WP_339337168.1">
    <property type="nucleotide sequence ID" value="NZ_JBHULB010000007.1"/>
</dbReference>
<reference evidence="2" key="1">
    <citation type="journal article" date="2019" name="Int. J. Syst. Evol. Microbiol.">
        <title>The Global Catalogue of Microorganisms (GCM) 10K type strain sequencing project: providing services to taxonomists for standard genome sequencing and annotation.</title>
        <authorList>
            <consortium name="The Broad Institute Genomics Platform"/>
            <consortium name="The Broad Institute Genome Sequencing Center for Infectious Disease"/>
            <person name="Wu L."/>
            <person name="Ma J."/>
        </authorList>
    </citation>
    <scope>NUCLEOTIDE SEQUENCE [LARGE SCALE GENOMIC DNA]</scope>
    <source>
        <strain evidence="2">KCTC 52368</strain>
    </source>
</reference>
<comment type="caution">
    <text evidence="1">The sequence shown here is derived from an EMBL/GenBank/DDBJ whole genome shotgun (WGS) entry which is preliminary data.</text>
</comment>